<proteinExistence type="predicted"/>
<feature type="region of interest" description="Disordered" evidence="1">
    <location>
        <begin position="83"/>
        <end position="119"/>
    </location>
</feature>
<name>A0AAD6DAI4_9EURO</name>
<reference evidence="2 3" key="1">
    <citation type="journal article" date="2023" name="IMA Fungus">
        <title>Comparative genomic study of the Penicillium genus elucidates a diverse pangenome and 15 lateral gene transfer events.</title>
        <authorList>
            <person name="Petersen C."/>
            <person name="Sorensen T."/>
            <person name="Nielsen M.R."/>
            <person name="Sondergaard T.E."/>
            <person name="Sorensen J.L."/>
            <person name="Fitzpatrick D.A."/>
            <person name="Frisvad J.C."/>
            <person name="Nielsen K.L."/>
        </authorList>
    </citation>
    <scope>NUCLEOTIDE SEQUENCE [LARGE SCALE GENOMIC DNA]</scope>
    <source>
        <strain evidence="2 3">IBT 29057</strain>
    </source>
</reference>
<sequence length="119" mass="13636">MHAFSPRPLTYMQLDLTKWCATLSSNQIVPKTFGRRPICTIKFIIFLPHIGPRGSWDGRVEAGVDYRWILHRFSPSRRVSLTVADHQLHQRPATTSNDQQRPATTSNDQQRPATTSNDH</sequence>
<feature type="compositionally biased region" description="Polar residues" evidence="1">
    <location>
        <begin position="92"/>
        <end position="119"/>
    </location>
</feature>
<dbReference type="AlphaFoldDB" id="A0AAD6DAI4"/>
<protein>
    <submittedName>
        <fullName evidence="2">Uncharacterized protein</fullName>
    </submittedName>
</protein>
<keyword evidence="3" id="KW-1185">Reference proteome</keyword>
<dbReference type="EMBL" id="JAQJAC010000010">
    <property type="protein sequence ID" value="KAJ5569078.1"/>
    <property type="molecule type" value="Genomic_DNA"/>
</dbReference>
<gene>
    <name evidence="2" type="ORF">N7450_011564</name>
</gene>
<accession>A0AAD6DAI4</accession>
<organism evidence="2 3">
    <name type="scientific">Penicillium hetheringtonii</name>
    <dbReference type="NCBI Taxonomy" id="911720"/>
    <lineage>
        <taxon>Eukaryota</taxon>
        <taxon>Fungi</taxon>
        <taxon>Dikarya</taxon>
        <taxon>Ascomycota</taxon>
        <taxon>Pezizomycotina</taxon>
        <taxon>Eurotiomycetes</taxon>
        <taxon>Eurotiomycetidae</taxon>
        <taxon>Eurotiales</taxon>
        <taxon>Aspergillaceae</taxon>
        <taxon>Penicillium</taxon>
    </lineage>
</organism>
<evidence type="ECO:0000313" key="3">
    <source>
        <dbReference type="Proteomes" id="UP001216150"/>
    </source>
</evidence>
<dbReference type="Proteomes" id="UP001216150">
    <property type="component" value="Unassembled WGS sequence"/>
</dbReference>
<evidence type="ECO:0000313" key="2">
    <source>
        <dbReference type="EMBL" id="KAJ5569078.1"/>
    </source>
</evidence>
<evidence type="ECO:0000256" key="1">
    <source>
        <dbReference type="SAM" id="MobiDB-lite"/>
    </source>
</evidence>
<comment type="caution">
    <text evidence="2">The sequence shown here is derived from an EMBL/GenBank/DDBJ whole genome shotgun (WGS) entry which is preliminary data.</text>
</comment>